<dbReference type="Proteomes" id="UP001454036">
    <property type="component" value="Unassembled WGS sequence"/>
</dbReference>
<dbReference type="Pfam" id="PF14223">
    <property type="entry name" value="Retrotran_gag_2"/>
    <property type="match status" value="1"/>
</dbReference>
<name>A0AAV3QQZ2_LITER</name>
<evidence type="ECO:0000313" key="2">
    <source>
        <dbReference type="EMBL" id="GAA0165290.1"/>
    </source>
</evidence>
<reference evidence="2 3" key="1">
    <citation type="submission" date="2024-01" db="EMBL/GenBank/DDBJ databases">
        <title>The complete chloroplast genome sequence of Lithospermum erythrorhizon: insights into the phylogenetic relationship among Boraginaceae species and the maternal lineages of purple gromwells.</title>
        <authorList>
            <person name="Okada T."/>
            <person name="Watanabe K."/>
        </authorList>
    </citation>
    <scope>NUCLEOTIDE SEQUENCE [LARGE SCALE GENOMIC DNA]</scope>
</reference>
<feature type="region of interest" description="Disordered" evidence="1">
    <location>
        <begin position="260"/>
        <end position="286"/>
    </location>
</feature>
<organism evidence="2 3">
    <name type="scientific">Lithospermum erythrorhizon</name>
    <name type="common">Purple gromwell</name>
    <name type="synonym">Lithospermum officinale var. erythrorhizon</name>
    <dbReference type="NCBI Taxonomy" id="34254"/>
    <lineage>
        <taxon>Eukaryota</taxon>
        <taxon>Viridiplantae</taxon>
        <taxon>Streptophyta</taxon>
        <taxon>Embryophyta</taxon>
        <taxon>Tracheophyta</taxon>
        <taxon>Spermatophyta</taxon>
        <taxon>Magnoliopsida</taxon>
        <taxon>eudicotyledons</taxon>
        <taxon>Gunneridae</taxon>
        <taxon>Pentapetalae</taxon>
        <taxon>asterids</taxon>
        <taxon>lamiids</taxon>
        <taxon>Boraginales</taxon>
        <taxon>Boraginaceae</taxon>
        <taxon>Boraginoideae</taxon>
        <taxon>Lithospermeae</taxon>
        <taxon>Lithospermum</taxon>
    </lineage>
</organism>
<dbReference type="PANTHER" id="PTHR35317">
    <property type="entry name" value="OS04G0629600 PROTEIN"/>
    <property type="match status" value="1"/>
</dbReference>
<dbReference type="EMBL" id="BAABME010005327">
    <property type="protein sequence ID" value="GAA0165290.1"/>
    <property type="molecule type" value="Genomic_DNA"/>
</dbReference>
<evidence type="ECO:0000313" key="3">
    <source>
        <dbReference type="Proteomes" id="UP001454036"/>
    </source>
</evidence>
<dbReference type="AlphaFoldDB" id="A0AAV3QQZ2"/>
<gene>
    <name evidence="2" type="ORF">LIER_20733</name>
</gene>
<keyword evidence="3" id="KW-1185">Reference proteome</keyword>
<dbReference type="PANTHER" id="PTHR35317:SF35">
    <property type="entry name" value="DUF4219 DOMAIN-CONTAINING PROTEIN"/>
    <property type="match status" value="1"/>
</dbReference>
<proteinExistence type="predicted"/>
<feature type="compositionally biased region" description="Polar residues" evidence="1">
    <location>
        <begin position="265"/>
        <end position="286"/>
    </location>
</feature>
<comment type="caution">
    <text evidence="2">The sequence shown here is derived from an EMBL/GenBank/DDBJ whole genome shotgun (WGS) entry which is preliminary data.</text>
</comment>
<sequence length="286" mass="32353">MEVNKEGGSITRPPLLDGKNYPYWKAKMIAFLKSVDTKTWKAVLTGWNPLTQAAAEGGRRVVTEEKDWTLAEVELALGNSKALNSIFNAVDLGVFKMISKCSVAKKAWEILQTAYEGTVKVRMSRLQQLTTKWETAKMEEDETITSYITRINDMTNEGFALGEPMSNEKQVRKVMRSLPRRFESKITAIEEAHDLTDMRLDDLIENLTTYEIKFDSTEMDKKKGVALNVSCKEGDEEDLKETMSLLAKIFNKTMKRFNKKPYSAGDSSSGNDRSFGSWNKNNKTVG</sequence>
<evidence type="ECO:0000256" key="1">
    <source>
        <dbReference type="SAM" id="MobiDB-lite"/>
    </source>
</evidence>
<evidence type="ECO:0008006" key="4">
    <source>
        <dbReference type="Google" id="ProtNLM"/>
    </source>
</evidence>
<accession>A0AAV3QQZ2</accession>
<protein>
    <recommendedName>
        <fullName evidence="4">Gag-pol polyprotein</fullName>
    </recommendedName>
</protein>